<dbReference type="CDD" id="cd05344">
    <property type="entry name" value="BKR_like_SDR_like"/>
    <property type="match status" value="1"/>
</dbReference>
<gene>
    <name evidence="2" type="ORF">METZ01_LOCUS109780</name>
</gene>
<dbReference type="EMBL" id="UINC01013132">
    <property type="protein sequence ID" value="SVA56926.1"/>
    <property type="molecule type" value="Genomic_DNA"/>
</dbReference>
<evidence type="ECO:0000313" key="2">
    <source>
        <dbReference type="EMBL" id="SVA56926.1"/>
    </source>
</evidence>
<dbReference type="InterPro" id="IPR002347">
    <property type="entry name" value="SDR_fam"/>
</dbReference>
<dbReference type="InterPro" id="IPR036291">
    <property type="entry name" value="NAD(P)-bd_dom_sf"/>
</dbReference>
<accession>A0A381WWK7</accession>
<evidence type="ECO:0000256" key="1">
    <source>
        <dbReference type="ARBA" id="ARBA00006484"/>
    </source>
</evidence>
<dbReference type="PRINTS" id="PR00081">
    <property type="entry name" value="GDHRDH"/>
</dbReference>
<comment type="similarity">
    <text evidence="1">Belongs to the short-chain dehydrogenases/reductases (SDR) family.</text>
</comment>
<dbReference type="FunFam" id="3.40.50.720:FF:000084">
    <property type="entry name" value="Short-chain dehydrogenase reductase"/>
    <property type="match status" value="1"/>
</dbReference>
<dbReference type="PANTHER" id="PTHR42879:SF6">
    <property type="entry name" value="NADPH-DEPENDENT REDUCTASE BACG"/>
    <property type="match status" value="1"/>
</dbReference>
<dbReference type="InterPro" id="IPR050259">
    <property type="entry name" value="SDR"/>
</dbReference>
<dbReference type="NCBIfam" id="NF005468">
    <property type="entry name" value="PRK07062.1"/>
    <property type="match status" value="1"/>
</dbReference>
<protein>
    <submittedName>
        <fullName evidence="2">Uncharacterized protein</fullName>
    </submittedName>
</protein>
<name>A0A381WWK7_9ZZZZ</name>
<dbReference type="PANTHER" id="PTHR42879">
    <property type="entry name" value="3-OXOACYL-(ACYL-CARRIER-PROTEIN) REDUCTASE"/>
    <property type="match status" value="1"/>
</dbReference>
<sequence>MDLKLKDCVIVVTGGSAGIGLATVKTLLGEGAKVAFCARNADRLETELAILQAEHGTAVWALPCDVLDTEAVAQFREAVLGYFGQVDALVNNAGQARISTFADTEDDDWMAELQLKYFSVIRPTRTFLPELEQSPIGSMLVVNSLLSRQPEPRLVATSSARAGVQNLLRSMSKEFAPKGIRVNSILIGTVESEQWRRRYEAQDPEGTNFDEWMIEQAKQRDIPLGRFGTPAEAAAAIAFLISPQAGFITGAALEVDGGVARYV</sequence>
<proteinExistence type="inferred from homology"/>
<dbReference type="Gene3D" id="3.40.50.720">
    <property type="entry name" value="NAD(P)-binding Rossmann-like Domain"/>
    <property type="match status" value="1"/>
</dbReference>
<reference evidence="2" key="1">
    <citation type="submission" date="2018-05" db="EMBL/GenBank/DDBJ databases">
        <authorList>
            <person name="Lanie J.A."/>
            <person name="Ng W.-L."/>
            <person name="Kazmierczak K.M."/>
            <person name="Andrzejewski T.M."/>
            <person name="Davidsen T.M."/>
            <person name="Wayne K.J."/>
            <person name="Tettelin H."/>
            <person name="Glass J.I."/>
            <person name="Rusch D."/>
            <person name="Podicherti R."/>
            <person name="Tsui H.-C.T."/>
            <person name="Winkler M.E."/>
        </authorList>
    </citation>
    <scope>NUCLEOTIDE SEQUENCE</scope>
</reference>
<dbReference type="SUPFAM" id="SSF51735">
    <property type="entry name" value="NAD(P)-binding Rossmann-fold domains"/>
    <property type="match status" value="1"/>
</dbReference>
<dbReference type="AlphaFoldDB" id="A0A381WWK7"/>
<organism evidence="2">
    <name type="scientific">marine metagenome</name>
    <dbReference type="NCBI Taxonomy" id="408172"/>
    <lineage>
        <taxon>unclassified sequences</taxon>
        <taxon>metagenomes</taxon>
        <taxon>ecological metagenomes</taxon>
    </lineage>
</organism>
<dbReference type="Pfam" id="PF13561">
    <property type="entry name" value="adh_short_C2"/>
    <property type="match status" value="1"/>
</dbReference>